<name>A0A060TCH3_BLAAD</name>
<organism evidence="4">
    <name type="scientific">Blastobotrys adeninivorans</name>
    <name type="common">Yeast</name>
    <name type="synonym">Arxula adeninivorans</name>
    <dbReference type="NCBI Taxonomy" id="409370"/>
    <lineage>
        <taxon>Eukaryota</taxon>
        <taxon>Fungi</taxon>
        <taxon>Dikarya</taxon>
        <taxon>Ascomycota</taxon>
        <taxon>Saccharomycotina</taxon>
        <taxon>Dipodascomycetes</taxon>
        <taxon>Dipodascales</taxon>
        <taxon>Trichomonascaceae</taxon>
        <taxon>Blastobotrys</taxon>
    </lineage>
</organism>
<dbReference type="EMBL" id="HG937692">
    <property type="protein sequence ID" value="CDP36911.1"/>
    <property type="molecule type" value="Genomic_DNA"/>
</dbReference>
<dbReference type="InterPro" id="IPR036291">
    <property type="entry name" value="NAD(P)-bd_dom_sf"/>
</dbReference>
<reference evidence="4" key="2">
    <citation type="submission" date="2014-06" db="EMBL/GenBank/DDBJ databases">
        <title>The complete genome of Blastobotrys (Arxula) adeninivorans LS3 - a yeast of biotechnological interest.</title>
        <authorList>
            <person name="Kunze G."/>
            <person name="Gaillardin C."/>
            <person name="Czernicka M."/>
            <person name="Durrens P."/>
            <person name="Martin T."/>
            <person name="Boer E."/>
            <person name="Gabaldon T."/>
            <person name="Cruz J."/>
            <person name="Talla E."/>
            <person name="Marck C."/>
            <person name="Goffeau A."/>
            <person name="Barbe V."/>
            <person name="Baret P."/>
            <person name="Baronian K."/>
            <person name="Beier S."/>
            <person name="Bleykasten C."/>
            <person name="Bode R."/>
            <person name="Casaregola S."/>
            <person name="Despons L."/>
            <person name="Fairhead C."/>
            <person name="Giersberg M."/>
            <person name="Gierski P."/>
            <person name="Hahnel U."/>
            <person name="Hartmann A."/>
            <person name="Jankowska D."/>
            <person name="Jubin C."/>
            <person name="Jung P."/>
            <person name="Lafontaine I."/>
            <person name="Leh-Louis V."/>
            <person name="Lemaire M."/>
            <person name="Marcet-Houben M."/>
            <person name="Mascher M."/>
            <person name="Morel G."/>
            <person name="Richard G.-F."/>
            <person name="Riechen J."/>
            <person name="Sacerdot C."/>
            <person name="Sarkar A."/>
            <person name="Savel G."/>
            <person name="Schacherer J."/>
            <person name="Sherman D."/>
            <person name="Straub M.-L."/>
            <person name="Stein N."/>
            <person name="Thierry A."/>
            <person name="Trautwein-Schult A."/>
            <person name="Westhof E."/>
            <person name="Worch S."/>
            <person name="Dujon B."/>
            <person name="Souciet J.-L."/>
            <person name="Wincker P."/>
            <person name="Scholz U."/>
            <person name="Neuveglise N."/>
        </authorList>
    </citation>
    <scope>NUCLEOTIDE SEQUENCE</scope>
    <source>
        <strain evidence="4">LS3</strain>
    </source>
</reference>
<dbReference type="PRINTS" id="PR00080">
    <property type="entry name" value="SDRFAMILY"/>
</dbReference>
<evidence type="ECO:0000256" key="2">
    <source>
        <dbReference type="ARBA" id="ARBA00022857"/>
    </source>
</evidence>
<keyword evidence="2" id="KW-0521">NADP</keyword>
<dbReference type="PhylomeDB" id="A0A060TCH3"/>
<gene>
    <name evidence="4" type="ORF">GNLVRS02_ARAD1B23848g</name>
</gene>
<dbReference type="Pfam" id="PF13561">
    <property type="entry name" value="adh_short_C2"/>
    <property type="match status" value="1"/>
</dbReference>
<dbReference type="Gene3D" id="3.40.50.720">
    <property type="entry name" value="NAD(P)-binding Rossmann-like Domain"/>
    <property type="match status" value="1"/>
</dbReference>
<evidence type="ECO:0000313" key="4">
    <source>
        <dbReference type="EMBL" id="CDP36911.1"/>
    </source>
</evidence>
<evidence type="ECO:0000256" key="1">
    <source>
        <dbReference type="ARBA" id="ARBA00006484"/>
    </source>
</evidence>
<dbReference type="PRINTS" id="PR00081">
    <property type="entry name" value="GDHRDH"/>
</dbReference>
<protein>
    <submittedName>
        <fullName evidence="4">ARAD1B23848p</fullName>
    </submittedName>
</protein>
<dbReference type="GO" id="GO:0016616">
    <property type="term" value="F:oxidoreductase activity, acting on the CH-OH group of donors, NAD or NADP as acceptor"/>
    <property type="evidence" value="ECO:0007669"/>
    <property type="project" value="TreeGrafter"/>
</dbReference>
<dbReference type="AlphaFoldDB" id="A0A060TCH3"/>
<sequence length="281" mass="29841">MAPKIFIEPPTFLGEDPSIPAEEKAKKRFSVKGKHAVITGGAGGLGVDSAFAMFEHELEGVLLIDQNDEGLNKAKDRLQKVYPNKKIVTRAVDVTSPEEVFAAAEFASQTLGSIDIVLSFAGVGGKTVKDEIESMSKIVDINLKGTYLVTRAFGNKMVKQGKGGAIVMAASLAGHEVCVPASPNAYGASKAAVLSMRMNFASEFGRYGIRVNSVSPSYMESPMISDLKGTEFNKKWNQKSPFGRFGARGEICGPVLLLVSDAGSFINGSDIGIDGGMSPRL</sequence>
<dbReference type="PANTHER" id="PTHR42760">
    <property type="entry name" value="SHORT-CHAIN DEHYDROGENASES/REDUCTASES FAMILY MEMBER"/>
    <property type="match status" value="1"/>
</dbReference>
<accession>A0A060TCH3</accession>
<proteinExistence type="inferred from homology"/>
<dbReference type="InterPro" id="IPR002347">
    <property type="entry name" value="SDR_fam"/>
</dbReference>
<dbReference type="PANTHER" id="PTHR42760:SF115">
    <property type="entry name" value="3-OXOACYL-[ACYL-CARRIER-PROTEIN] REDUCTASE FABG"/>
    <property type="match status" value="1"/>
</dbReference>
<comment type="similarity">
    <text evidence="1">Belongs to the short-chain dehydrogenases/reductases (SDR) family.</text>
</comment>
<keyword evidence="3" id="KW-0560">Oxidoreductase</keyword>
<dbReference type="FunFam" id="3.40.50.720:FF:000084">
    <property type="entry name" value="Short-chain dehydrogenase reductase"/>
    <property type="match status" value="1"/>
</dbReference>
<reference evidence="4" key="1">
    <citation type="submission" date="2014-02" db="EMBL/GenBank/DDBJ databases">
        <authorList>
            <person name="Genoscope - CEA"/>
        </authorList>
    </citation>
    <scope>NUCLEOTIDE SEQUENCE</scope>
    <source>
        <strain evidence="4">LS3</strain>
    </source>
</reference>
<evidence type="ECO:0000256" key="3">
    <source>
        <dbReference type="ARBA" id="ARBA00023002"/>
    </source>
</evidence>
<dbReference type="SUPFAM" id="SSF51735">
    <property type="entry name" value="NAD(P)-binding Rossmann-fold domains"/>
    <property type="match status" value="1"/>
</dbReference>